<gene>
    <name evidence="1" type="ORF">VDGE_30613</name>
</gene>
<organism evidence="1 2">
    <name type="scientific">Verticillium dahliae</name>
    <name type="common">Verticillium wilt</name>
    <dbReference type="NCBI Taxonomy" id="27337"/>
    <lineage>
        <taxon>Eukaryota</taxon>
        <taxon>Fungi</taxon>
        <taxon>Dikarya</taxon>
        <taxon>Ascomycota</taxon>
        <taxon>Pezizomycotina</taxon>
        <taxon>Sordariomycetes</taxon>
        <taxon>Hypocreomycetidae</taxon>
        <taxon>Glomerellales</taxon>
        <taxon>Plectosphaerellaceae</taxon>
        <taxon>Verticillium</taxon>
    </lineage>
</organism>
<evidence type="ECO:0000313" key="1">
    <source>
        <dbReference type="EMBL" id="RXG50418.1"/>
    </source>
</evidence>
<proteinExistence type="predicted"/>
<protein>
    <recommendedName>
        <fullName evidence="3">Phytanoyl-CoA dioxygenase family protein</fullName>
    </recommendedName>
</protein>
<dbReference type="EMBL" id="RSDZ01000008">
    <property type="protein sequence ID" value="RXG50418.1"/>
    <property type="molecule type" value="Genomic_DNA"/>
</dbReference>
<evidence type="ECO:0008006" key="3">
    <source>
        <dbReference type="Google" id="ProtNLM"/>
    </source>
</evidence>
<accession>A0A444SAH0</accession>
<evidence type="ECO:0000313" key="2">
    <source>
        <dbReference type="Proteomes" id="UP000288725"/>
    </source>
</evidence>
<dbReference type="Proteomes" id="UP000288725">
    <property type="component" value="Chromosome 7"/>
</dbReference>
<dbReference type="AlphaFoldDB" id="A0A444SAH0"/>
<reference evidence="1 2" key="1">
    <citation type="submission" date="2018-12" db="EMBL/GenBank/DDBJ databases">
        <title>Genome of Verticillium dahliae isolate Getta Getta.</title>
        <authorList>
            <person name="Gardiner D.M."/>
        </authorList>
    </citation>
    <scope>NUCLEOTIDE SEQUENCE [LARGE SCALE GENOMIC DNA]</scope>
    <source>
        <strain evidence="1 2">Getta Getta</strain>
    </source>
</reference>
<name>A0A444SAH0_VERDA</name>
<sequence>MQRDLQWPGSLLLKEAVRYLSIVEFDLQNGSAATAQHAIRPEPLALFCHELLPSGLITRIDNDSDSGFYGPLEVSSLATRAASAIANISDADESLLQETLLKFLTLAQNDSMPDATHSCWLCIRMTLPTPVWTIPRWHMDGRMLDCSCPSPQLPHSKYAFTILGPSTRAMSTNPAVHATLMTPLSTGQCADPNEPNAELAAILAKHQEVTVEPGQIIRFSWGQPDSPVHSEPDSSSSMRLFISILLGREAELRDMCDFRGQEYGVWYNN</sequence>
<comment type="caution">
    <text evidence="1">The sequence shown here is derived from an EMBL/GenBank/DDBJ whole genome shotgun (WGS) entry which is preliminary data.</text>
</comment>